<dbReference type="AlphaFoldDB" id="A0A9N9S631"/>
<comment type="subcellular location">
    <subcellularLocation>
        <location evidence="1">Membrane</location>
        <topology evidence="1">Multi-pass membrane protein</topology>
    </subcellularLocation>
</comment>
<dbReference type="GO" id="GO:0016020">
    <property type="term" value="C:membrane"/>
    <property type="evidence" value="ECO:0007669"/>
    <property type="project" value="UniProtKB-SubCell"/>
</dbReference>
<dbReference type="Proteomes" id="UP001153620">
    <property type="component" value="Chromosome 4"/>
</dbReference>
<reference evidence="7" key="1">
    <citation type="submission" date="2022-01" db="EMBL/GenBank/DDBJ databases">
        <authorList>
            <person name="King R."/>
        </authorList>
    </citation>
    <scope>NUCLEOTIDE SEQUENCE</scope>
</reference>
<evidence type="ECO:0000256" key="1">
    <source>
        <dbReference type="ARBA" id="ARBA00004141"/>
    </source>
</evidence>
<name>A0A9N9S631_9DIPT</name>
<feature type="transmembrane region" description="Helical" evidence="6">
    <location>
        <begin position="76"/>
        <end position="98"/>
    </location>
</feature>
<evidence type="ECO:0000256" key="3">
    <source>
        <dbReference type="ARBA" id="ARBA00022989"/>
    </source>
</evidence>
<evidence type="ECO:0000256" key="4">
    <source>
        <dbReference type="ARBA" id="ARBA00023136"/>
    </source>
</evidence>
<dbReference type="SMART" id="SM01417">
    <property type="entry name" value="Solute_trans_a"/>
    <property type="match status" value="1"/>
</dbReference>
<reference evidence="7" key="2">
    <citation type="submission" date="2022-10" db="EMBL/GenBank/DDBJ databases">
        <authorList>
            <consortium name="ENA_rothamsted_submissions"/>
            <consortium name="culmorum"/>
            <person name="King R."/>
        </authorList>
    </citation>
    <scope>NUCLEOTIDE SEQUENCE</scope>
</reference>
<protein>
    <recommendedName>
        <fullName evidence="9">Organic solute transporter ostalpha</fullName>
    </recommendedName>
</protein>
<feature type="transmembrane region" description="Helical" evidence="6">
    <location>
        <begin position="168"/>
        <end position="189"/>
    </location>
</feature>
<evidence type="ECO:0000313" key="8">
    <source>
        <dbReference type="Proteomes" id="UP001153620"/>
    </source>
</evidence>
<dbReference type="PANTHER" id="PTHR23423">
    <property type="entry name" value="ORGANIC SOLUTE TRANSPORTER-RELATED"/>
    <property type="match status" value="1"/>
</dbReference>
<evidence type="ECO:0000256" key="2">
    <source>
        <dbReference type="ARBA" id="ARBA00022692"/>
    </source>
</evidence>
<keyword evidence="4 6" id="KW-0472">Membrane</keyword>
<keyword evidence="3 6" id="KW-1133">Transmembrane helix</keyword>
<accession>A0A9N9S631</accession>
<gene>
    <name evidence="7" type="ORF">CHIRRI_LOCUS12845</name>
</gene>
<sequence>MQWKSWIRPVLIFIYFIFLFIVTPLIIWNTVKDGFERRNQLILVGSLFVFCALPISFFHFAQHLKHFNKPILQKHIIRIVMMIPVYSLDALFGLIYPTYSLYVDALREIYEAYVIYNFMRYLLNFLNLEMDFVIALQYKEQVYHFFPMCFVKPWRMGRELVHNCKHGILQYTIVRPLTTIIAIICQLNGVYGESTFSFKNAYIYTLAINNFSQFCAMYCLVLFYKANYDELKPMKPLPKFLCIKSVIFFSFIQGVIINVLVNYDFIIDVFNSDTNGDKQLLSSRLQNFLICIEMFFAALAHQYSFPYKTFQINDADVDGNWFKNFISSLDVDDVRQDLSEHFGVVGDRIAGTFRSQPSYLQYSESDRLVSSSNYESRVVAVTRVKQQNYGTTYESSKDGSQKYRTEPIGKNNKRYRIVEIEDSEPTPSSSTRTTASTSNMTQSMMSTTSTTSSYGINVRGPENDPINYRNPDV</sequence>
<evidence type="ECO:0000256" key="6">
    <source>
        <dbReference type="SAM" id="Phobius"/>
    </source>
</evidence>
<keyword evidence="8" id="KW-1185">Reference proteome</keyword>
<feature type="compositionally biased region" description="Low complexity" evidence="5">
    <location>
        <begin position="425"/>
        <end position="453"/>
    </location>
</feature>
<feature type="region of interest" description="Disordered" evidence="5">
    <location>
        <begin position="420"/>
        <end position="473"/>
    </location>
</feature>
<dbReference type="EMBL" id="OU895880">
    <property type="protein sequence ID" value="CAG9810028.1"/>
    <property type="molecule type" value="Genomic_DNA"/>
</dbReference>
<proteinExistence type="predicted"/>
<evidence type="ECO:0008006" key="9">
    <source>
        <dbReference type="Google" id="ProtNLM"/>
    </source>
</evidence>
<feature type="transmembrane region" description="Helical" evidence="6">
    <location>
        <begin position="201"/>
        <end position="224"/>
    </location>
</feature>
<dbReference type="InterPro" id="IPR005178">
    <property type="entry name" value="Ostalpha/TMEM184C"/>
</dbReference>
<feature type="transmembrane region" description="Helical" evidence="6">
    <location>
        <begin position="12"/>
        <end position="29"/>
    </location>
</feature>
<evidence type="ECO:0000313" key="7">
    <source>
        <dbReference type="EMBL" id="CAG9810028.1"/>
    </source>
</evidence>
<organism evidence="7 8">
    <name type="scientific">Chironomus riparius</name>
    <dbReference type="NCBI Taxonomy" id="315576"/>
    <lineage>
        <taxon>Eukaryota</taxon>
        <taxon>Metazoa</taxon>
        <taxon>Ecdysozoa</taxon>
        <taxon>Arthropoda</taxon>
        <taxon>Hexapoda</taxon>
        <taxon>Insecta</taxon>
        <taxon>Pterygota</taxon>
        <taxon>Neoptera</taxon>
        <taxon>Endopterygota</taxon>
        <taxon>Diptera</taxon>
        <taxon>Nematocera</taxon>
        <taxon>Chironomoidea</taxon>
        <taxon>Chironomidae</taxon>
        <taxon>Chironominae</taxon>
        <taxon>Chironomus</taxon>
    </lineage>
</organism>
<keyword evidence="2 6" id="KW-0812">Transmembrane</keyword>
<dbReference type="Pfam" id="PF03619">
    <property type="entry name" value="Solute_trans_a"/>
    <property type="match status" value="1"/>
</dbReference>
<dbReference type="OrthoDB" id="5348404at2759"/>
<feature type="transmembrane region" description="Helical" evidence="6">
    <location>
        <begin position="245"/>
        <end position="265"/>
    </location>
</feature>
<feature type="transmembrane region" description="Helical" evidence="6">
    <location>
        <begin position="41"/>
        <end position="64"/>
    </location>
</feature>
<evidence type="ECO:0000256" key="5">
    <source>
        <dbReference type="SAM" id="MobiDB-lite"/>
    </source>
</evidence>